<name>A0A1A7XAA7_9TELE</name>
<dbReference type="AlphaFoldDB" id="A0A1A7XAA7"/>
<dbReference type="EMBL" id="HADW01013354">
    <property type="protein sequence ID" value="SBP14754.1"/>
    <property type="molecule type" value="Transcribed_RNA"/>
</dbReference>
<accession>A0A1A7XAA7</accession>
<organism evidence="1">
    <name type="scientific">Iconisemion striatum</name>
    <dbReference type="NCBI Taxonomy" id="60296"/>
    <lineage>
        <taxon>Eukaryota</taxon>
        <taxon>Metazoa</taxon>
        <taxon>Chordata</taxon>
        <taxon>Craniata</taxon>
        <taxon>Vertebrata</taxon>
        <taxon>Euteleostomi</taxon>
        <taxon>Actinopterygii</taxon>
        <taxon>Neopterygii</taxon>
        <taxon>Teleostei</taxon>
        <taxon>Neoteleostei</taxon>
        <taxon>Acanthomorphata</taxon>
        <taxon>Ovalentaria</taxon>
        <taxon>Atherinomorphae</taxon>
        <taxon>Cyprinodontiformes</taxon>
        <taxon>Nothobranchiidae</taxon>
        <taxon>Iconisemion</taxon>
    </lineage>
</organism>
<evidence type="ECO:0000313" key="1">
    <source>
        <dbReference type="EMBL" id="SBP14754.1"/>
    </source>
</evidence>
<reference evidence="1" key="2">
    <citation type="submission" date="2016-06" db="EMBL/GenBank/DDBJ databases">
        <title>The genome of a short-lived fish provides insights into sex chromosome evolution and the genetic control of aging.</title>
        <authorList>
            <person name="Reichwald K."/>
            <person name="Felder M."/>
            <person name="Petzold A."/>
            <person name="Koch P."/>
            <person name="Groth M."/>
            <person name="Platzer M."/>
        </authorList>
    </citation>
    <scope>NUCLEOTIDE SEQUENCE</scope>
    <source>
        <tissue evidence="1">Brain</tissue>
    </source>
</reference>
<sequence length="111" mass="12466">NTHSFLFCRMRTSIPSRRSGKTILKRRCGLLVAPSVTTTSANTRCLHKLCSRAEDSETSGFLLRLVPGLEVRGQGLDQRGRASTERKAMMISTSNNPHQDLDFMVVPLVYW</sequence>
<feature type="non-terminal residue" evidence="1">
    <location>
        <position position="1"/>
    </location>
</feature>
<protein>
    <submittedName>
        <fullName evidence="1">Uncharacterized protein</fullName>
    </submittedName>
</protein>
<gene>
    <name evidence="1" type="primary">Nfu_g_1_006859</name>
</gene>
<reference evidence="1" key="1">
    <citation type="submission" date="2016-05" db="EMBL/GenBank/DDBJ databases">
        <authorList>
            <person name="Lavstsen T."/>
            <person name="Jespersen J.S."/>
        </authorList>
    </citation>
    <scope>NUCLEOTIDE SEQUENCE</scope>
    <source>
        <tissue evidence="1">Brain</tissue>
    </source>
</reference>
<proteinExistence type="predicted"/>